<dbReference type="PANTHER" id="PTHR46696">
    <property type="entry name" value="P450, PUTATIVE (EUROFUNG)-RELATED"/>
    <property type="match status" value="1"/>
</dbReference>
<dbReference type="OrthoDB" id="3209493at2"/>
<dbReference type="SUPFAM" id="SSF48264">
    <property type="entry name" value="Cytochrome P450"/>
    <property type="match status" value="1"/>
</dbReference>
<dbReference type="Gene3D" id="1.10.630.10">
    <property type="entry name" value="Cytochrome P450"/>
    <property type="match status" value="1"/>
</dbReference>
<comment type="pathway">
    <text evidence="1">Antibiotic biosynthesis; vancomycin biosynthesis.</text>
</comment>
<dbReference type="PATRIC" id="fig|1068978.7.peg.1265"/>
<dbReference type="eggNOG" id="COG2124">
    <property type="taxonomic scope" value="Bacteria"/>
</dbReference>
<dbReference type="InterPro" id="IPR002397">
    <property type="entry name" value="Cyt_P450_B"/>
</dbReference>
<dbReference type="PRINTS" id="PR00359">
    <property type="entry name" value="BP450"/>
</dbReference>
<accession>A0A076MK99</accession>
<dbReference type="GO" id="GO:0004497">
    <property type="term" value="F:monooxygenase activity"/>
    <property type="evidence" value="ECO:0007669"/>
    <property type="project" value="UniProtKB-KW"/>
</dbReference>
<dbReference type="FunFam" id="1.10.630.10:FF:000018">
    <property type="entry name" value="Cytochrome P450 monooxygenase"/>
    <property type="match status" value="1"/>
</dbReference>
<evidence type="ECO:0000256" key="8">
    <source>
        <dbReference type="ARBA" id="ARBA00055433"/>
    </source>
</evidence>
<comment type="function">
    <text evidence="8">Involved in the coupling of aromatic side chains of the heptapeptide of vancomycin.</text>
</comment>
<evidence type="ECO:0000256" key="7">
    <source>
        <dbReference type="ARBA" id="ARBA00023033"/>
    </source>
</evidence>
<gene>
    <name evidence="10" type="primary">cypA</name>
    <name evidence="10" type="ORF">AMETH_1201</name>
</gene>
<dbReference type="KEGG" id="amq:AMETH_1201"/>
<dbReference type="AlphaFoldDB" id="A0A076MK99"/>
<keyword evidence="4 9" id="KW-0479">Metal-binding</keyword>
<dbReference type="GO" id="GO:0016705">
    <property type="term" value="F:oxidoreductase activity, acting on paired donors, with incorporation or reduction of molecular oxygen"/>
    <property type="evidence" value="ECO:0007669"/>
    <property type="project" value="InterPro"/>
</dbReference>
<dbReference type="GO" id="GO:0005506">
    <property type="term" value="F:iron ion binding"/>
    <property type="evidence" value="ECO:0007669"/>
    <property type="project" value="InterPro"/>
</dbReference>
<organism evidence="10 11">
    <name type="scientific">Amycolatopsis methanolica 239</name>
    <dbReference type="NCBI Taxonomy" id="1068978"/>
    <lineage>
        <taxon>Bacteria</taxon>
        <taxon>Bacillati</taxon>
        <taxon>Actinomycetota</taxon>
        <taxon>Actinomycetes</taxon>
        <taxon>Pseudonocardiales</taxon>
        <taxon>Pseudonocardiaceae</taxon>
        <taxon>Amycolatopsis</taxon>
        <taxon>Amycolatopsis methanolica group</taxon>
    </lineage>
</organism>
<evidence type="ECO:0000256" key="5">
    <source>
        <dbReference type="ARBA" id="ARBA00023002"/>
    </source>
</evidence>
<dbReference type="InterPro" id="IPR017972">
    <property type="entry name" value="Cyt_P450_CS"/>
</dbReference>
<dbReference type="HOGENOM" id="CLU_033716_0_1_11"/>
<keyword evidence="11" id="KW-1185">Reference proteome</keyword>
<name>A0A076MK99_AMYME</name>
<keyword evidence="5 9" id="KW-0560">Oxidoreductase</keyword>
<evidence type="ECO:0000256" key="4">
    <source>
        <dbReference type="ARBA" id="ARBA00022723"/>
    </source>
</evidence>
<protein>
    <submittedName>
        <fullName evidence="10">Putative Camphor 5-monooxygenase</fullName>
    </submittedName>
</protein>
<evidence type="ECO:0000256" key="1">
    <source>
        <dbReference type="ARBA" id="ARBA00004660"/>
    </source>
</evidence>
<evidence type="ECO:0000256" key="9">
    <source>
        <dbReference type="RuleBase" id="RU000461"/>
    </source>
</evidence>
<comment type="similarity">
    <text evidence="2 9">Belongs to the cytochrome P450 family.</text>
</comment>
<evidence type="ECO:0000313" key="11">
    <source>
        <dbReference type="Proteomes" id="UP000062973"/>
    </source>
</evidence>
<dbReference type="PANTHER" id="PTHR46696:SF6">
    <property type="entry name" value="P450, PUTATIVE (EUROFUNG)-RELATED"/>
    <property type="match status" value="1"/>
</dbReference>
<keyword evidence="3 9" id="KW-0349">Heme</keyword>
<dbReference type="PROSITE" id="PS00086">
    <property type="entry name" value="CYTOCHROME_P450"/>
    <property type="match status" value="1"/>
</dbReference>
<reference evidence="10 11" key="1">
    <citation type="submission" date="2014-07" db="EMBL/GenBank/DDBJ databases">
        <title>Whole Genome Sequence of the Amycolatopsis methanolica 239.</title>
        <authorList>
            <person name="Tang B."/>
        </authorList>
    </citation>
    <scope>NUCLEOTIDE SEQUENCE [LARGE SCALE GENOMIC DNA]</scope>
    <source>
        <strain evidence="10 11">239</strain>
    </source>
</reference>
<evidence type="ECO:0000256" key="3">
    <source>
        <dbReference type="ARBA" id="ARBA00022617"/>
    </source>
</evidence>
<dbReference type="STRING" id="1068978.AMETH_1201"/>
<sequence length="396" mass="44257">MAQTRDDVDENVDFDHADPEFIQNPFPVFRDLHQRCPVARSTKYDGFWVLSKYDDIRAATRNTNTFLSGAGVTIPHFGSPVPLIPLESDPPLHSSYRRILQREFSRGRMQELEGTIRLVATDLIDAFADRGEADFATELASPLPAVVIAQLMGFPKEDWEKFRVLTERMLEAAKAEDLETNFEAALEYCIYLMNVLDERRAEPADDMLTRIVQAEVDGRPMGEDEALGMTLITIVAGHETTVGGIGSLLLYVGADPNVQRRLAADPTQIPLAVEEALRQGAPVQGIARTVSEDVCVRGRQLRKGDKVWLSYAAGNRDEEAFENPDVFDIDRSPNRHLGFGDGVHRCVGAPLAQAEMRIVLEEILKRIPGYRITDLDAVEFQGGQNRMVSKLPVHWD</sequence>
<proteinExistence type="inferred from homology"/>
<dbReference type="GO" id="GO:0020037">
    <property type="term" value="F:heme binding"/>
    <property type="evidence" value="ECO:0007669"/>
    <property type="project" value="InterPro"/>
</dbReference>
<evidence type="ECO:0000256" key="6">
    <source>
        <dbReference type="ARBA" id="ARBA00023004"/>
    </source>
</evidence>
<keyword evidence="7 9" id="KW-0503">Monooxygenase</keyword>
<dbReference type="InterPro" id="IPR001128">
    <property type="entry name" value="Cyt_P450"/>
</dbReference>
<dbReference type="EMBL" id="CP009110">
    <property type="protein sequence ID" value="AIJ21293.1"/>
    <property type="molecule type" value="Genomic_DNA"/>
</dbReference>
<evidence type="ECO:0000313" key="10">
    <source>
        <dbReference type="EMBL" id="AIJ21293.1"/>
    </source>
</evidence>
<keyword evidence="6 9" id="KW-0408">Iron</keyword>
<dbReference type="Pfam" id="PF00067">
    <property type="entry name" value="p450"/>
    <property type="match status" value="1"/>
</dbReference>
<dbReference type="InterPro" id="IPR036396">
    <property type="entry name" value="Cyt_P450_sf"/>
</dbReference>
<dbReference type="Proteomes" id="UP000062973">
    <property type="component" value="Chromosome"/>
</dbReference>
<evidence type="ECO:0000256" key="2">
    <source>
        <dbReference type="ARBA" id="ARBA00010617"/>
    </source>
</evidence>